<protein>
    <submittedName>
        <fullName evidence="7">Rab effector Noc2</fullName>
    </submittedName>
</protein>
<evidence type="ECO:0000256" key="4">
    <source>
        <dbReference type="PROSITE-ProRule" id="PRU00091"/>
    </source>
</evidence>
<accession>A0AAV4P6K1</accession>
<evidence type="ECO:0000259" key="6">
    <source>
        <dbReference type="PROSITE" id="PS50916"/>
    </source>
</evidence>
<dbReference type="InterPro" id="IPR013083">
    <property type="entry name" value="Znf_RING/FYVE/PHD"/>
</dbReference>
<gene>
    <name evidence="7" type="primary">RPH3AL</name>
    <name evidence="7" type="ORF">CDAR_5251</name>
</gene>
<dbReference type="GO" id="GO:0006887">
    <property type="term" value="P:exocytosis"/>
    <property type="evidence" value="ECO:0007669"/>
    <property type="project" value="TreeGrafter"/>
</dbReference>
<dbReference type="PROSITE" id="PS50178">
    <property type="entry name" value="ZF_FYVE"/>
    <property type="match status" value="1"/>
</dbReference>
<dbReference type="GO" id="GO:0008270">
    <property type="term" value="F:zinc ion binding"/>
    <property type="evidence" value="ECO:0007669"/>
    <property type="project" value="UniProtKB-KW"/>
</dbReference>
<organism evidence="7 8">
    <name type="scientific">Caerostris darwini</name>
    <dbReference type="NCBI Taxonomy" id="1538125"/>
    <lineage>
        <taxon>Eukaryota</taxon>
        <taxon>Metazoa</taxon>
        <taxon>Ecdysozoa</taxon>
        <taxon>Arthropoda</taxon>
        <taxon>Chelicerata</taxon>
        <taxon>Arachnida</taxon>
        <taxon>Araneae</taxon>
        <taxon>Araneomorphae</taxon>
        <taxon>Entelegynae</taxon>
        <taxon>Araneoidea</taxon>
        <taxon>Araneidae</taxon>
        <taxon>Caerostris</taxon>
    </lineage>
</organism>
<comment type="caution">
    <text evidence="7">The sequence shown here is derived from an EMBL/GenBank/DDBJ whole genome shotgun (WGS) entry which is preliminary data.</text>
</comment>
<evidence type="ECO:0000259" key="5">
    <source>
        <dbReference type="PROSITE" id="PS50178"/>
    </source>
</evidence>
<keyword evidence="3" id="KW-0862">Zinc</keyword>
<dbReference type="GO" id="GO:0031267">
    <property type="term" value="F:small GTPase binding"/>
    <property type="evidence" value="ECO:0007669"/>
    <property type="project" value="InterPro"/>
</dbReference>
<dbReference type="PANTHER" id="PTHR45729:SF6">
    <property type="entry name" value="RABPHILIN, ISOFORM A"/>
    <property type="match status" value="1"/>
</dbReference>
<feature type="domain" description="FYVE-type" evidence="5">
    <location>
        <begin position="84"/>
        <end position="141"/>
    </location>
</feature>
<dbReference type="SUPFAM" id="SSF57903">
    <property type="entry name" value="FYVE/PHD zinc finger"/>
    <property type="match status" value="1"/>
</dbReference>
<dbReference type="Pfam" id="PF02318">
    <property type="entry name" value="FYVE_2"/>
    <property type="match status" value="1"/>
</dbReference>
<dbReference type="PANTHER" id="PTHR45729">
    <property type="entry name" value="RABPHILIN, ISOFORM A"/>
    <property type="match status" value="1"/>
</dbReference>
<keyword evidence="1" id="KW-0479">Metal-binding</keyword>
<keyword evidence="8" id="KW-1185">Reference proteome</keyword>
<proteinExistence type="predicted"/>
<dbReference type="InterPro" id="IPR010911">
    <property type="entry name" value="Rab_BD"/>
</dbReference>
<dbReference type="InterPro" id="IPR011011">
    <property type="entry name" value="Znf_FYVE_PHD"/>
</dbReference>
<evidence type="ECO:0000313" key="8">
    <source>
        <dbReference type="Proteomes" id="UP001054837"/>
    </source>
</evidence>
<dbReference type="InterPro" id="IPR043566">
    <property type="entry name" value="Rabphilin/DOC2/Noc2"/>
</dbReference>
<dbReference type="AlphaFoldDB" id="A0AAV4P6K1"/>
<feature type="domain" description="RabBD" evidence="6">
    <location>
        <begin position="36"/>
        <end position="153"/>
    </location>
</feature>
<keyword evidence="2 4" id="KW-0863">Zinc-finger</keyword>
<dbReference type="EMBL" id="BPLQ01002337">
    <property type="protein sequence ID" value="GIX91806.1"/>
    <property type="molecule type" value="Genomic_DNA"/>
</dbReference>
<reference evidence="7 8" key="1">
    <citation type="submission" date="2021-06" db="EMBL/GenBank/DDBJ databases">
        <title>Caerostris darwini draft genome.</title>
        <authorList>
            <person name="Kono N."/>
            <person name="Arakawa K."/>
        </authorList>
    </citation>
    <scope>NUCLEOTIDE SEQUENCE [LARGE SCALE GENOMIC DNA]</scope>
</reference>
<evidence type="ECO:0000256" key="1">
    <source>
        <dbReference type="ARBA" id="ARBA00022723"/>
    </source>
</evidence>
<evidence type="ECO:0000256" key="2">
    <source>
        <dbReference type="ARBA" id="ARBA00022771"/>
    </source>
</evidence>
<dbReference type="Gene3D" id="3.30.40.10">
    <property type="entry name" value="Zinc/RING finger domain, C3HC4 (zinc finger)"/>
    <property type="match status" value="1"/>
</dbReference>
<sequence>MDSIKEKLRWNCPSDRELVLRAKLNSGWSVHSHDYFEKKEPIQDPELRSIENVIERARQIDMLEKERIGRMVFRLENMKRNTVGDGKKTCSMCGISFGVFRVSSVVCCDCCMAVCEKCRVDIQNNPQEMCVLCKICAENREVWKKSGGWFYGQVPPSELQSFQNMKYIQKAGSPSCARAFDTWEHRRPDIVRLESFEPPEENHNDNPLYKNWAVSSSPDISSIEEDISFTEEHTEKVRKNSDDDVGLEMHSLSAPDENKLSVSCPCLQVLEYNPIYKQAEVHKKRRIRRIFSKKKILSPAHKVMEKITRHRKISNEMKVS</sequence>
<dbReference type="PROSITE" id="PS50916">
    <property type="entry name" value="RABBD"/>
    <property type="match status" value="1"/>
</dbReference>
<dbReference type="InterPro" id="IPR041282">
    <property type="entry name" value="FYVE_2"/>
</dbReference>
<name>A0AAV4P6K1_9ARAC</name>
<evidence type="ECO:0000313" key="7">
    <source>
        <dbReference type="EMBL" id="GIX91806.1"/>
    </source>
</evidence>
<evidence type="ECO:0000256" key="3">
    <source>
        <dbReference type="ARBA" id="ARBA00022833"/>
    </source>
</evidence>
<dbReference type="Proteomes" id="UP001054837">
    <property type="component" value="Unassembled WGS sequence"/>
</dbReference>
<dbReference type="InterPro" id="IPR017455">
    <property type="entry name" value="Znf_FYVE-rel"/>
</dbReference>
<dbReference type="GO" id="GO:0006886">
    <property type="term" value="P:intracellular protein transport"/>
    <property type="evidence" value="ECO:0007669"/>
    <property type="project" value="InterPro"/>
</dbReference>